<dbReference type="GO" id="GO:0003697">
    <property type="term" value="F:single-stranded DNA binding"/>
    <property type="evidence" value="ECO:0007669"/>
    <property type="project" value="InterPro"/>
</dbReference>
<dbReference type="FunCoup" id="A0A7R8Z1S4">
    <property type="interactions" value="840"/>
</dbReference>
<keyword evidence="7" id="KW-0238">DNA-binding</keyword>
<evidence type="ECO:0000256" key="10">
    <source>
        <dbReference type="ARBA" id="ARBA00030898"/>
    </source>
</evidence>
<evidence type="ECO:0000256" key="3">
    <source>
        <dbReference type="ARBA" id="ARBA00022670"/>
    </source>
</evidence>
<evidence type="ECO:0000256" key="8">
    <source>
        <dbReference type="ARBA" id="ARBA00023239"/>
    </source>
</evidence>
<dbReference type="Gene3D" id="3.90.1680.10">
    <property type="entry name" value="SOS response associated peptidase-like"/>
    <property type="match status" value="1"/>
</dbReference>
<dbReference type="Proteomes" id="UP000594454">
    <property type="component" value="Chromosome 6"/>
</dbReference>
<sequence length="345" mass="39761">MCGRQCLTLAPKDIVCACKYSTKIGDEKKDMEPEWRAEYNLGRKYEGSHNIAPTDITPVLVSAKHFDEAEVDGNRRVLVPMMWGMIPFWHKGDYRKHGLTTNNCRLESMLTSKLYSRPFTKGQRCVILCEGFYEWQTTKPVKKSSERAAYFIHAPQSSDDFQIYDKSTWNGENINLLKMAGLYDIWTDSNGDKIYSYSVITFQSNDVLNWLHDRMPAILETEEQISDWLNCGQISNNPALSALKPAKKLCWYQVSNEVNNSRNKSPTCNKPLSKEDIKKLAMIKTPKQSNMLTSWLIKSENKSNIKKEQGENFEIKKEITDSVPVKREKSEKDDESEAKRLKKSE</sequence>
<dbReference type="InterPro" id="IPR003738">
    <property type="entry name" value="SRAP"/>
</dbReference>
<evidence type="ECO:0000256" key="5">
    <source>
        <dbReference type="ARBA" id="ARBA00022801"/>
    </source>
</evidence>
<evidence type="ECO:0000313" key="13">
    <source>
        <dbReference type="EMBL" id="CAD7092856.1"/>
    </source>
</evidence>
<evidence type="ECO:0000313" key="14">
    <source>
        <dbReference type="Proteomes" id="UP000594454"/>
    </source>
</evidence>
<keyword evidence="5" id="KW-0378">Hydrolase</keyword>
<evidence type="ECO:0000256" key="4">
    <source>
        <dbReference type="ARBA" id="ARBA00022763"/>
    </source>
</evidence>
<keyword evidence="14" id="KW-1185">Reference proteome</keyword>
<evidence type="ECO:0000256" key="11">
    <source>
        <dbReference type="ARBA" id="ARBA00031130"/>
    </source>
</evidence>
<dbReference type="OMA" id="SYNKGPQ"/>
<name>A0A7R8Z1S4_HERIL</name>
<dbReference type="PANTHER" id="PTHR13604:SF0">
    <property type="entry name" value="ABASIC SITE PROCESSING PROTEIN HMCES"/>
    <property type="match status" value="1"/>
</dbReference>
<evidence type="ECO:0000256" key="12">
    <source>
        <dbReference type="SAM" id="MobiDB-lite"/>
    </source>
</evidence>
<evidence type="ECO:0000256" key="9">
    <source>
        <dbReference type="ARBA" id="ARBA00030390"/>
    </source>
</evidence>
<dbReference type="Pfam" id="PF02586">
    <property type="entry name" value="SRAP"/>
    <property type="match status" value="1"/>
</dbReference>
<gene>
    <name evidence="13" type="ORF">HERILL_LOCUS15184</name>
</gene>
<dbReference type="InParanoid" id="A0A7R8Z1S4"/>
<dbReference type="PANTHER" id="PTHR13604">
    <property type="entry name" value="DC12-RELATED"/>
    <property type="match status" value="1"/>
</dbReference>
<dbReference type="InterPro" id="IPR036590">
    <property type="entry name" value="SRAP-like"/>
</dbReference>
<evidence type="ECO:0000256" key="1">
    <source>
        <dbReference type="ARBA" id="ARBA00008136"/>
    </source>
</evidence>
<comment type="similarity">
    <text evidence="1">Belongs to the SOS response-associated peptidase family.</text>
</comment>
<keyword evidence="4" id="KW-0227">DNA damage</keyword>
<feature type="region of interest" description="Disordered" evidence="12">
    <location>
        <begin position="323"/>
        <end position="345"/>
    </location>
</feature>
<dbReference type="SUPFAM" id="SSF143081">
    <property type="entry name" value="BB1717-like"/>
    <property type="match status" value="1"/>
</dbReference>
<keyword evidence="6" id="KW-0190">Covalent protein-DNA linkage</keyword>
<evidence type="ECO:0000256" key="6">
    <source>
        <dbReference type="ARBA" id="ARBA00023124"/>
    </source>
</evidence>
<proteinExistence type="inferred from homology"/>
<dbReference type="GO" id="GO:0106300">
    <property type="term" value="P:protein-DNA covalent cross-linking repair"/>
    <property type="evidence" value="ECO:0007669"/>
    <property type="project" value="InterPro"/>
</dbReference>
<protein>
    <recommendedName>
        <fullName evidence="2">Abasic site processing protein HMCES</fullName>
    </recommendedName>
    <alternativeName>
        <fullName evidence="9">Embryonic stem cell-specific 5-hydroxymethylcytosine-binding protein</fullName>
    </alternativeName>
    <alternativeName>
        <fullName evidence="10">Peptidase HMCES</fullName>
    </alternativeName>
    <alternativeName>
        <fullName evidence="11">SRAP domain-containing protein 1</fullName>
    </alternativeName>
</protein>
<keyword evidence="8" id="KW-0456">Lyase</keyword>
<dbReference type="GO" id="GO:0006508">
    <property type="term" value="P:proteolysis"/>
    <property type="evidence" value="ECO:0007669"/>
    <property type="project" value="UniProtKB-KW"/>
</dbReference>
<dbReference type="GO" id="GO:0016829">
    <property type="term" value="F:lyase activity"/>
    <property type="evidence" value="ECO:0007669"/>
    <property type="project" value="UniProtKB-KW"/>
</dbReference>
<reference evidence="13 14" key="1">
    <citation type="submission" date="2020-11" db="EMBL/GenBank/DDBJ databases">
        <authorList>
            <person name="Wallbank WR R."/>
            <person name="Pardo Diaz C."/>
            <person name="Kozak K."/>
            <person name="Martin S."/>
            <person name="Jiggins C."/>
            <person name="Moest M."/>
            <person name="Warren A I."/>
            <person name="Generalovic N T."/>
            <person name="Byers J.R.P. K."/>
            <person name="Montejo-Kovacevich G."/>
            <person name="Yen C E."/>
        </authorList>
    </citation>
    <scope>NUCLEOTIDE SEQUENCE [LARGE SCALE GENOMIC DNA]</scope>
</reference>
<dbReference type="GO" id="GO:0008233">
    <property type="term" value="F:peptidase activity"/>
    <property type="evidence" value="ECO:0007669"/>
    <property type="project" value="UniProtKB-KW"/>
</dbReference>
<dbReference type="EMBL" id="LR899014">
    <property type="protein sequence ID" value="CAD7092856.1"/>
    <property type="molecule type" value="Genomic_DNA"/>
</dbReference>
<organism evidence="13 14">
    <name type="scientific">Hermetia illucens</name>
    <name type="common">Black soldier fly</name>
    <dbReference type="NCBI Taxonomy" id="343691"/>
    <lineage>
        <taxon>Eukaryota</taxon>
        <taxon>Metazoa</taxon>
        <taxon>Ecdysozoa</taxon>
        <taxon>Arthropoda</taxon>
        <taxon>Hexapoda</taxon>
        <taxon>Insecta</taxon>
        <taxon>Pterygota</taxon>
        <taxon>Neoptera</taxon>
        <taxon>Endopterygota</taxon>
        <taxon>Diptera</taxon>
        <taxon>Brachycera</taxon>
        <taxon>Stratiomyomorpha</taxon>
        <taxon>Stratiomyidae</taxon>
        <taxon>Hermetiinae</taxon>
        <taxon>Hermetia</taxon>
    </lineage>
</organism>
<accession>A0A7R8Z1S4</accession>
<evidence type="ECO:0000256" key="2">
    <source>
        <dbReference type="ARBA" id="ARBA00015888"/>
    </source>
</evidence>
<dbReference type="AlphaFoldDB" id="A0A7R8Z1S4"/>
<evidence type="ECO:0000256" key="7">
    <source>
        <dbReference type="ARBA" id="ARBA00023125"/>
    </source>
</evidence>
<dbReference type="OrthoDB" id="2111841at2759"/>
<keyword evidence="3" id="KW-0645">Protease</keyword>